<accession>A0A5M7C653</accession>
<evidence type="ECO:0000256" key="1">
    <source>
        <dbReference type="SAM" id="MobiDB-lite"/>
    </source>
</evidence>
<dbReference type="EMBL" id="VWPH01000004">
    <property type="protein sequence ID" value="KAA5835084.1"/>
    <property type="molecule type" value="Genomic_DNA"/>
</dbReference>
<reference evidence="2 3" key="1">
    <citation type="submission" date="2019-09" db="EMBL/GenBank/DDBJ databases">
        <title>Draft genome sequence of the thermophilic Saccharopolyspora hirsuta VKM Ac-666T.</title>
        <authorList>
            <person name="Lobastova T.G."/>
            <person name="Fokina V."/>
            <person name="Bragin E.Y."/>
            <person name="Shtratnikova V.Y."/>
            <person name="Starodumova I.P."/>
            <person name="Tarlachkov S.V."/>
            <person name="Donova M.V."/>
        </authorList>
    </citation>
    <scope>NUCLEOTIDE SEQUENCE [LARGE SCALE GENOMIC DNA]</scope>
    <source>
        <strain evidence="2 3">VKM Ac-666</strain>
    </source>
</reference>
<protein>
    <submittedName>
        <fullName evidence="2">Uncharacterized protein</fullName>
    </submittedName>
</protein>
<sequence length="61" mass="6714">MLGPGAAAPSRSARRPGRDRPPPGRPRGLPRPHRLTPGRADRRRGRLLLNPGLDSRLRHPS</sequence>
<evidence type="ECO:0000313" key="2">
    <source>
        <dbReference type="EMBL" id="KAA5835084.1"/>
    </source>
</evidence>
<comment type="caution">
    <text evidence="2">The sequence shown here is derived from an EMBL/GenBank/DDBJ whole genome shotgun (WGS) entry which is preliminary data.</text>
</comment>
<keyword evidence="3" id="KW-1185">Reference proteome</keyword>
<feature type="region of interest" description="Disordered" evidence="1">
    <location>
        <begin position="1"/>
        <end position="61"/>
    </location>
</feature>
<gene>
    <name evidence="2" type="ORF">F1721_09815</name>
</gene>
<name>A0A5M7C653_SACHI</name>
<dbReference type="Proteomes" id="UP000323946">
    <property type="component" value="Unassembled WGS sequence"/>
</dbReference>
<proteinExistence type="predicted"/>
<feature type="compositionally biased region" description="Basic residues" evidence="1">
    <location>
        <begin position="28"/>
        <end position="46"/>
    </location>
</feature>
<evidence type="ECO:0000313" key="3">
    <source>
        <dbReference type="Proteomes" id="UP000323946"/>
    </source>
</evidence>
<dbReference type="AlphaFoldDB" id="A0A5M7C653"/>
<feature type="compositionally biased region" description="Low complexity" evidence="1">
    <location>
        <begin position="1"/>
        <end position="11"/>
    </location>
</feature>
<organism evidence="2 3">
    <name type="scientific">Saccharopolyspora hirsuta</name>
    <dbReference type="NCBI Taxonomy" id="1837"/>
    <lineage>
        <taxon>Bacteria</taxon>
        <taxon>Bacillati</taxon>
        <taxon>Actinomycetota</taxon>
        <taxon>Actinomycetes</taxon>
        <taxon>Pseudonocardiales</taxon>
        <taxon>Pseudonocardiaceae</taxon>
        <taxon>Saccharopolyspora</taxon>
    </lineage>
</organism>